<name>A0A5B6WR80_9ROSI</name>
<protein>
    <submittedName>
        <fullName evidence="1">Ethylene-responsive transcription factor ERF023-like protein</fullName>
    </submittedName>
</protein>
<dbReference type="AlphaFoldDB" id="A0A5B6WR80"/>
<evidence type="ECO:0000313" key="1">
    <source>
        <dbReference type="EMBL" id="KAA3483868.1"/>
    </source>
</evidence>
<dbReference type="OrthoDB" id="1932364at2759"/>
<evidence type="ECO:0000313" key="2">
    <source>
        <dbReference type="Proteomes" id="UP000325315"/>
    </source>
</evidence>
<comment type="caution">
    <text evidence="1">The sequence shown here is derived from an EMBL/GenBank/DDBJ whole genome shotgun (WGS) entry which is preliminary data.</text>
</comment>
<keyword evidence="2" id="KW-1185">Reference proteome</keyword>
<dbReference type="EMBL" id="SMMG02000002">
    <property type="protein sequence ID" value="KAA3483868.1"/>
    <property type="molecule type" value="Genomic_DNA"/>
</dbReference>
<dbReference type="Proteomes" id="UP000325315">
    <property type="component" value="Unassembled WGS sequence"/>
</dbReference>
<sequence length="129" mass="14594">MEQPPYMDEDLNAFTTSSKFAATMETKHDTKGNNRTWHPVYRATMGQMGVEDQRASKAMHLVVASSKKIQESSKDNNAHGGDDFWSEIELPELMNNDSCQWNSCGWVFVGDSSWLDGETQTQQHFLACL</sequence>
<gene>
    <name evidence="1" type="ORF">EPI10_006000</name>
</gene>
<organism evidence="1 2">
    <name type="scientific">Gossypium australe</name>
    <dbReference type="NCBI Taxonomy" id="47621"/>
    <lineage>
        <taxon>Eukaryota</taxon>
        <taxon>Viridiplantae</taxon>
        <taxon>Streptophyta</taxon>
        <taxon>Embryophyta</taxon>
        <taxon>Tracheophyta</taxon>
        <taxon>Spermatophyta</taxon>
        <taxon>Magnoliopsida</taxon>
        <taxon>eudicotyledons</taxon>
        <taxon>Gunneridae</taxon>
        <taxon>Pentapetalae</taxon>
        <taxon>rosids</taxon>
        <taxon>malvids</taxon>
        <taxon>Malvales</taxon>
        <taxon>Malvaceae</taxon>
        <taxon>Malvoideae</taxon>
        <taxon>Gossypium</taxon>
    </lineage>
</organism>
<proteinExistence type="predicted"/>
<accession>A0A5B6WR80</accession>
<reference evidence="2" key="1">
    <citation type="journal article" date="2019" name="Plant Biotechnol. J.">
        <title>Genome sequencing of the Australian wild diploid species Gossypium australe highlights disease resistance and delayed gland morphogenesis.</title>
        <authorList>
            <person name="Cai Y."/>
            <person name="Cai X."/>
            <person name="Wang Q."/>
            <person name="Wang P."/>
            <person name="Zhang Y."/>
            <person name="Cai C."/>
            <person name="Xu Y."/>
            <person name="Wang K."/>
            <person name="Zhou Z."/>
            <person name="Wang C."/>
            <person name="Geng S."/>
            <person name="Li B."/>
            <person name="Dong Q."/>
            <person name="Hou Y."/>
            <person name="Wang H."/>
            <person name="Ai P."/>
            <person name="Liu Z."/>
            <person name="Yi F."/>
            <person name="Sun M."/>
            <person name="An G."/>
            <person name="Cheng J."/>
            <person name="Zhang Y."/>
            <person name="Shi Q."/>
            <person name="Xie Y."/>
            <person name="Shi X."/>
            <person name="Chang Y."/>
            <person name="Huang F."/>
            <person name="Chen Y."/>
            <person name="Hong S."/>
            <person name="Mi L."/>
            <person name="Sun Q."/>
            <person name="Zhang L."/>
            <person name="Zhou B."/>
            <person name="Peng R."/>
            <person name="Zhang X."/>
            <person name="Liu F."/>
        </authorList>
    </citation>
    <scope>NUCLEOTIDE SEQUENCE [LARGE SCALE GENOMIC DNA]</scope>
    <source>
        <strain evidence="2">cv. PA1801</strain>
    </source>
</reference>